<proteinExistence type="predicted"/>
<feature type="region of interest" description="Disordered" evidence="1">
    <location>
        <begin position="38"/>
        <end position="119"/>
    </location>
</feature>
<reference evidence="2 3" key="1">
    <citation type="submission" date="2014-04" db="EMBL/GenBank/DDBJ databases">
        <authorList>
            <consortium name="DOE Joint Genome Institute"/>
            <person name="Kuo A."/>
            <person name="Gay G."/>
            <person name="Dore J."/>
            <person name="Kohler A."/>
            <person name="Nagy L.G."/>
            <person name="Floudas D."/>
            <person name="Copeland A."/>
            <person name="Barry K.W."/>
            <person name="Cichocki N."/>
            <person name="Veneault-Fourrey C."/>
            <person name="LaButti K."/>
            <person name="Lindquist E.A."/>
            <person name="Lipzen A."/>
            <person name="Lundell T."/>
            <person name="Morin E."/>
            <person name="Murat C."/>
            <person name="Sun H."/>
            <person name="Tunlid A."/>
            <person name="Henrissat B."/>
            <person name="Grigoriev I.V."/>
            <person name="Hibbett D.S."/>
            <person name="Martin F."/>
            <person name="Nordberg H.P."/>
            <person name="Cantor M.N."/>
            <person name="Hua S.X."/>
        </authorList>
    </citation>
    <scope>NUCLEOTIDE SEQUENCE [LARGE SCALE GENOMIC DNA]</scope>
    <source>
        <strain evidence="3">h7</strain>
    </source>
</reference>
<evidence type="ECO:0000313" key="2">
    <source>
        <dbReference type="EMBL" id="KIM40305.1"/>
    </source>
</evidence>
<dbReference type="AlphaFoldDB" id="A0A0C3BUF1"/>
<keyword evidence="3" id="KW-1185">Reference proteome</keyword>
<dbReference type="HOGENOM" id="CLU_2061774_0_0_1"/>
<feature type="compositionally biased region" description="Basic and acidic residues" evidence="1">
    <location>
        <begin position="38"/>
        <end position="54"/>
    </location>
</feature>
<gene>
    <name evidence="2" type="ORF">M413DRAFT_11763</name>
</gene>
<reference evidence="3" key="2">
    <citation type="submission" date="2015-01" db="EMBL/GenBank/DDBJ databases">
        <title>Evolutionary Origins and Diversification of the Mycorrhizal Mutualists.</title>
        <authorList>
            <consortium name="DOE Joint Genome Institute"/>
            <consortium name="Mycorrhizal Genomics Consortium"/>
            <person name="Kohler A."/>
            <person name="Kuo A."/>
            <person name="Nagy L.G."/>
            <person name="Floudas D."/>
            <person name="Copeland A."/>
            <person name="Barry K.W."/>
            <person name="Cichocki N."/>
            <person name="Veneault-Fourrey C."/>
            <person name="LaButti K."/>
            <person name="Lindquist E.A."/>
            <person name="Lipzen A."/>
            <person name="Lundell T."/>
            <person name="Morin E."/>
            <person name="Murat C."/>
            <person name="Riley R."/>
            <person name="Ohm R."/>
            <person name="Sun H."/>
            <person name="Tunlid A."/>
            <person name="Henrissat B."/>
            <person name="Grigoriev I.V."/>
            <person name="Hibbett D.S."/>
            <person name="Martin F."/>
        </authorList>
    </citation>
    <scope>NUCLEOTIDE SEQUENCE [LARGE SCALE GENOMIC DNA]</scope>
    <source>
        <strain evidence="3">h7</strain>
    </source>
</reference>
<name>A0A0C3BUF1_HEBCY</name>
<organism evidence="2 3">
    <name type="scientific">Hebeloma cylindrosporum</name>
    <dbReference type="NCBI Taxonomy" id="76867"/>
    <lineage>
        <taxon>Eukaryota</taxon>
        <taxon>Fungi</taxon>
        <taxon>Dikarya</taxon>
        <taxon>Basidiomycota</taxon>
        <taxon>Agaricomycotina</taxon>
        <taxon>Agaricomycetes</taxon>
        <taxon>Agaricomycetidae</taxon>
        <taxon>Agaricales</taxon>
        <taxon>Agaricineae</taxon>
        <taxon>Hymenogastraceae</taxon>
        <taxon>Hebeloma</taxon>
    </lineage>
</organism>
<protein>
    <submittedName>
        <fullName evidence="2">Uncharacterized protein</fullName>
    </submittedName>
</protein>
<feature type="compositionally biased region" description="Basic and acidic residues" evidence="1">
    <location>
        <begin position="67"/>
        <end position="76"/>
    </location>
</feature>
<sequence length="119" mass="13150">MSVNSTWAMGGYLQMSPEAPHQEEGKRLALELQPREWSLRVPDKSAGEEMERDVLTASEDDSSVVRSEGKGMDKGQSESGTKTGSAKVGDLGNQEKFKQQILGRPREESIQIPKLHHVT</sequence>
<dbReference type="Proteomes" id="UP000053424">
    <property type="component" value="Unassembled WGS sequence"/>
</dbReference>
<accession>A0A0C3BUF1</accession>
<feature type="compositionally biased region" description="Basic and acidic residues" evidence="1">
    <location>
        <begin position="93"/>
        <end position="109"/>
    </location>
</feature>
<evidence type="ECO:0000256" key="1">
    <source>
        <dbReference type="SAM" id="MobiDB-lite"/>
    </source>
</evidence>
<dbReference type="EMBL" id="KN831783">
    <property type="protein sequence ID" value="KIM40305.1"/>
    <property type="molecule type" value="Genomic_DNA"/>
</dbReference>
<evidence type="ECO:0000313" key="3">
    <source>
        <dbReference type="Proteomes" id="UP000053424"/>
    </source>
</evidence>
<feature type="region of interest" description="Disordered" evidence="1">
    <location>
        <begin position="1"/>
        <end position="26"/>
    </location>
</feature>